<dbReference type="EMBL" id="BK015555">
    <property type="protein sequence ID" value="DAE12730.1"/>
    <property type="molecule type" value="Genomic_DNA"/>
</dbReference>
<accession>A0A8S5Q0P3</accession>
<name>A0A8S5Q0P3_9CAUD</name>
<reference evidence="2" key="1">
    <citation type="journal article" date="2021" name="Proc. Natl. Acad. Sci. U.S.A.">
        <title>A Catalog of Tens of Thousands of Viruses from Human Metagenomes Reveals Hidden Associations with Chronic Diseases.</title>
        <authorList>
            <person name="Tisza M.J."/>
            <person name="Buck C.B."/>
        </authorList>
    </citation>
    <scope>NUCLEOTIDE SEQUENCE</scope>
    <source>
        <strain evidence="2">CtOCb13</strain>
    </source>
</reference>
<organism evidence="2">
    <name type="scientific">Siphoviridae sp. ctOCb13</name>
    <dbReference type="NCBI Taxonomy" id="2825477"/>
    <lineage>
        <taxon>Viruses</taxon>
        <taxon>Duplodnaviria</taxon>
        <taxon>Heunggongvirae</taxon>
        <taxon>Uroviricota</taxon>
        <taxon>Caudoviricetes</taxon>
    </lineage>
</organism>
<evidence type="ECO:0000256" key="1">
    <source>
        <dbReference type="SAM" id="MobiDB-lite"/>
    </source>
</evidence>
<protein>
    <submittedName>
        <fullName evidence="2">Uncharacterized protein</fullName>
    </submittedName>
</protein>
<feature type="compositionally biased region" description="Polar residues" evidence="1">
    <location>
        <begin position="18"/>
        <end position="31"/>
    </location>
</feature>
<evidence type="ECO:0000313" key="2">
    <source>
        <dbReference type="EMBL" id="DAE12730.1"/>
    </source>
</evidence>
<proteinExistence type="predicted"/>
<sequence length="31" mass="3414">MEKKTKPVTPQGLKQIGKNISNSLNKVKCNS</sequence>
<feature type="region of interest" description="Disordered" evidence="1">
    <location>
        <begin position="1"/>
        <end position="31"/>
    </location>
</feature>